<reference evidence="8 9" key="1">
    <citation type="submission" date="2023-09" db="EMBL/GenBank/DDBJ databases">
        <title>Pyrofollis japonicus gen. nov. sp. nov., a novel member of the family Pyrodictiaceae isolated from the Iheya North hydrothermal field.</title>
        <authorList>
            <person name="Miyazaki U."/>
            <person name="Sanari M."/>
            <person name="Tame A."/>
            <person name="Kitajima M."/>
            <person name="Okamoto A."/>
            <person name="Sawayama S."/>
            <person name="Miyazaki J."/>
            <person name="Takai K."/>
            <person name="Nakagawa S."/>
        </authorList>
    </citation>
    <scope>NUCLEOTIDE SEQUENCE [LARGE SCALE GENOMIC DNA]</scope>
    <source>
        <strain evidence="8 9">AV2</strain>
    </source>
</reference>
<keyword evidence="4 6" id="KW-0378">Hydrolase</keyword>
<dbReference type="CDD" id="cd09873">
    <property type="entry name" value="PIN_Pae0151-like"/>
    <property type="match status" value="1"/>
</dbReference>
<dbReference type="EMBL" id="AP028907">
    <property type="protein sequence ID" value="BES82196.1"/>
    <property type="molecule type" value="Genomic_DNA"/>
</dbReference>
<evidence type="ECO:0000256" key="2">
    <source>
        <dbReference type="ARBA" id="ARBA00022722"/>
    </source>
</evidence>
<feature type="binding site" evidence="6">
    <location>
        <position position="5"/>
    </location>
    <ligand>
        <name>Mg(2+)</name>
        <dbReference type="ChEBI" id="CHEBI:18420"/>
    </ligand>
</feature>
<evidence type="ECO:0000256" key="4">
    <source>
        <dbReference type="ARBA" id="ARBA00022801"/>
    </source>
</evidence>
<dbReference type="PANTHER" id="PTHR35901">
    <property type="entry name" value="RIBONUCLEASE VAPC3"/>
    <property type="match status" value="1"/>
</dbReference>
<dbReference type="Pfam" id="PF01850">
    <property type="entry name" value="PIN"/>
    <property type="match status" value="1"/>
</dbReference>
<feature type="domain" description="PIN" evidence="7">
    <location>
        <begin position="2"/>
        <end position="130"/>
    </location>
</feature>
<keyword evidence="9" id="KW-1185">Reference proteome</keyword>
<accession>A0ABM8IXE2</accession>
<dbReference type="InterPro" id="IPR002716">
    <property type="entry name" value="PIN_dom"/>
</dbReference>
<keyword evidence="3 6" id="KW-0479">Metal-binding</keyword>
<evidence type="ECO:0000256" key="6">
    <source>
        <dbReference type="HAMAP-Rule" id="MF_00265"/>
    </source>
</evidence>
<sequence>MVVLDASFIAKILLEEEGSEKARRLLRDWILRDEGLVTVDLAFSEVLNALWKHAAVLGDLEPGEALEAAKDLTRVWRLLDVSMAAGLAVEALRLALEEGITAYDALYLALALKRRTSLATFDTRLAETARKRGVPVYGLEE</sequence>
<dbReference type="InterPro" id="IPR022907">
    <property type="entry name" value="VapC_family"/>
</dbReference>
<feature type="binding site" evidence="6">
    <location>
        <position position="104"/>
    </location>
    <ligand>
        <name>Mg(2+)</name>
        <dbReference type="ChEBI" id="CHEBI:18420"/>
    </ligand>
</feature>
<comment type="cofactor">
    <cofactor evidence="6">
        <name>Mg(2+)</name>
        <dbReference type="ChEBI" id="CHEBI:18420"/>
    </cofactor>
</comment>
<keyword evidence="1 6" id="KW-1277">Toxin-antitoxin system</keyword>
<protein>
    <recommendedName>
        <fullName evidence="6">Ribonuclease VapC</fullName>
        <shortName evidence="6">RNase VapC</shortName>
        <ecNumber evidence="6">3.1.-.-</ecNumber>
    </recommendedName>
    <alternativeName>
        <fullName evidence="6">Putative toxin VapC</fullName>
    </alternativeName>
</protein>
<dbReference type="SUPFAM" id="SSF88723">
    <property type="entry name" value="PIN domain-like"/>
    <property type="match status" value="1"/>
</dbReference>
<comment type="function">
    <text evidence="6">Toxic component of a toxin-antitoxin (TA) system. An RNase.</text>
</comment>
<evidence type="ECO:0000256" key="1">
    <source>
        <dbReference type="ARBA" id="ARBA00022649"/>
    </source>
</evidence>
<dbReference type="InterPro" id="IPR029060">
    <property type="entry name" value="PIN-like_dom_sf"/>
</dbReference>
<keyword evidence="2 6" id="KW-0540">Nuclease</keyword>
<evidence type="ECO:0000313" key="8">
    <source>
        <dbReference type="EMBL" id="BES82196.1"/>
    </source>
</evidence>
<organism evidence="8 9">
    <name type="scientific">Pyrodictium abyssi</name>
    <dbReference type="NCBI Taxonomy" id="54256"/>
    <lineage>
        <taxon>Archaea</taxon>
        <taxon>Thermoproteota</taxon>
        <taxon>Thermoprotei</taxon>
        <taxon>Desulfurococcales</taxon>
        <taxon>Pyrodictiaceae</taxon>
        <taxon>Pyrodictium</taxon>
    </lineage>
</organism>
<dbReference type="Gene3D" id="3.40.50.1010">
    <property type="entry name" value="5'-nuclease"/>
    <property type="match status" value="1"/>
</dbReference>
<evidence type="ECO:0000259" key="7">
    <source>
        <dbReference type="Pfam" id="PF01850"/>
    </source>
</evidence>
<evidence type="ECO:0000256" key="5">
    <source>
        <dbReference type="ARBA" id="ARBA00022842"/>
    </source>
</evidence>
<proteinExistence type="inferred from homology"/>
<name>A0ABM8IXE2_9CREN</name>
<comment type="similarity">
    <text evidence="6">Belongs to the PINc/VapC protein family.</text>
</comment>
<dbReference type="InterPro" id="IPR051619">
    <property type="entry name" value="TypeII_TA_RNase_PINc/VapC"/>
</dbReference>
<evidence type="ECO:0000256" key="3">
    <source>
        <dbReference type="ARBA" id="ARBA00022723"/>
    </source>
</evidence>
<gene>
    <name evidence="6" type="primary">vapC</name>
    <name evidence="8" type="ORF">PABY_17630</name>
</gene>
<dbReference type="Proteomes" id="UP001341135">
    <property type="component" value="Chromosome"/>
</dbReference>
<dbReference type="InterPro" id="IPR044153">
    <property type="entry name" value="PIN_Pae0151-like"/>
</dbReference>
<keyword evidence="6" id="KW-0800">Toxin</keyword>
<evidence type="ECO:0000313" key="9">
    <source>
        <dbReference type="Proteomes" id="UP001341135"/>
    </source>
</evidence>
<dbReference type="PANTHER" id="PTHR35901:SF1">
    <property type="entry name" value="EXONUCLEASE VAPC9"/>
    <property type="match status" value="1"/>
</dbReference>
<dbReference type="HAMAP" id="MF_00265">
    <property type="entry name" value="VapC_Nob1"/>
    <property type="match status" value="1"/>
</dbReference>
<dbReference type="EC" id="3.1.-.-" evidence="6"/>
<keyword evidence="5 6" id="KW-0460">Magnesium</keyword>